<dbReference type="InterPro" id="IPR001609">
    <property type="entry name" value="Myosin_head_motor_dom-like"/>
</dbReference>
<dbReference type="Gene3D" id="3.40.850.10">
    <property type="entry name" value="Kinesin motor domain"/>
    <property type="match status" value="1"/>
</dbReference>
<evidence type="ECO:0000313" key="18">
    <source>
        <dbReference type="Proteomes" id="UP000317494"/>
    </source>
</evidence>
<feature type="transmembrane region" description="Helical" evidence="14">
    <location>
        <begin position="865"/>
        <end position="887"/>
    </location>
</feature>
<keyword evidence="10" id="KW-0505">Motor protein</keyword>
<dbReference type="GO" id="GO:0030428">
    <property type="term" value="C:cell septum"/>
    <property type="evidence" value="ECO:0007669"/>
    <property type="project" value="TreeGrafter"/>
</dbReference>
<feature type="transmembrane region" description="Helical" evidence="14">
    <location>
        <begin position="1569"/>
        <end position="1591"/>
    </location>
</feature>
<accession>A0A507D518</accession>
<keyword evidence="11" id="KW-0325">Glycoprotein</keyword>
<dbReference type="Gene3D" id="1.10.10.820">
    <property type="match status" value="1"/>
</dbReference>
<keyword evidence="12" id="KW-0009">Actin-binding</keyword>
<dbReference type="STRING" id="286115.A0A507D518"/>
<name>A0A507D518_9FUNG</name>
<dbReference type="Pfam" id="PF00063">
    <property type="entry name" value="Myosin_head"/>
    <property type="match status" value="1"/>
</dbReference>
<evidence type="ECO:0000256" key="2">
    <source>
        <dbReference type="ARBA" id="ARBA00012543"/>
    </source>
</evidence>
<feature type="region of interest" description="Disordered" evidence="13">
    <location>
        <begin position="1"/>
        <end position="24"/>
    </location>
</feature>
<comment type="subcellular location">
    <subcellularLocation>
        <location evidence="1">Cell membrane</location>
        <topology evidence="1">Multi-pass membrane protein</topology>
    </subcellularLocation>
</comment>
<keyword evidence="7 14" id="KW-1133">Transmembrane helix</keyword>
<dbReference type="SUPFAM" id="SSF52540">
    <property type="entry name" value="P-loop containing nucleoside triphosphate hydrolases"/>
    <property type="match status" value="1"/>
</dbReference>
<feature type="transmembrane region" description="Helical" evidence="14">
    <location>
        <begin position="1543"/>
        <end position="1562"/>
    </location>
</feature>
<comment type="caution">
    <text evidence="16">The sequence shown here is derived from an EMBL/GenBank/DDBJ whole genome shotgun (WGS) entry which is preliminary data.</text>
</comment>
<reference evidence="18 19" key="1">
    <citation type="journal article" date="2019" name="Sci. Rep.">
        <title>Comparative genomics of chytrid fungi reveal insights into the obligate biotrophic and pathogenic lifestyle of Synchytrium endobioticum.</title>
        <authorList>
            <person name="van de Vossenberg B.T.L.H."/>
            <person name="Warris S."/>
            <person name="Nguyen H.D.T."/>
            <person name="van Gent-Pelzer M.P.E."/>
            <person name="Joly D.L."/>
            <person name="van de Geest H.C."/>
            <person name="Bonants P.J.M."/>
            <person name="Smith D.S."/>
            <person name="Levesque C.A."/>
            <person name="van der Lee T.A.J."/>
        </authorList>
    </citation>
    <scope>NUCLEOTIDE SEQUENCE [LARGE SCALE GENOMIC DNA]</scope>
    <source>
        <strain evidence="17 19">LEV6574</strain>
        <strain evidence="16 18">MB42</strain>
    </source>
</reference>
<dbReference type="EC" id="2.4.1.16" evidence="2"/>
<dbReference type="CDD" id="cd04190">
    <property type="entry name" value="Chitin_synth_C"/>
    <property type="match status" value="1"/>
</dbReference>
<dbReference type="Proteomes" id="UP000320475">
    <property type="component" value="Unassembled WGS sequence"/>
</dbReference>
<dbReference type="Gene3D" id="1.20.58.530">
    <property type="match status" value="1"/>
</dbReference>
<evidence type="ECO:0000256" key="5">
    <source>
        <dbReference type="ARBA" id="ARBA00022679"/>
    </source>
</evidence>
<sequence length="1687" mass="187958">MVVAPGRSGNGTTNTSRLPTLPPDTIQPDLTLLPRPVSNDLAADVIAVRAASRNEPYTRIGPRMLVGMVRHHDVMTTNRNEELANESSKAYAARFRGTSYDDANDEPVLPIHLFDVVGSAFLNLLRTGADQSILLCGTSTPTHHRMITKHLCDLSKSSHKKSKTQSAILRAEQVLSAFGNARDAQGREEQLYDRVTEFQFDGNGRVVGAKFLTYLLDSSRLTDAPNGAYNFNILSTFLSSLTTEERQVLLLPPDIATSCVFINSSVSKSTEVMTLPDLFENFNHLKITKIQQGAVMKLLSGILHLGRIHFFDDSQTGRAKPKSFDVIDEAAEILEVSPEKLLAALTNRTTRVGHDTFSIELDSTHAMEQTAAVARAMYLTLFEFVVDKCNACLCRAEQDWNAFISVVDIPARLDGGMSLHGLLGNMAAERVWEFAEHKLAVDVINSLRSEGYNITEDAKSSNESVLNTLGIPDGSGLLSIINSQINQPMSSDGTMINKVVNSSSVVPSKTNLKSFVVSHSHGNVEYDMTDWRHHVESSSRELIGIFSSDGTLGSTFLQYVAGGSGSMQPTALSSISLIRSHSVSQPVRRQPSTTVRRQNTATTRVPKDTVMTRLSNDLDVLLSALQSTSTWVVLCMASSAAFAQSRFDIEYIRAQAAGYGLGTLTSLPSSNYFTDYPIDDFIKRYNKIHASLSDPAIEATRENVVKFIESRESWNQDDVFIGRSRIFLSDIAWQELEADLSEANRNAGITNPDGMMSSVALSEYGGAMSEYGGDDYDSKVRPGDVEPSPVALNMLPVLNAENAAQDVSTKKVVRVEKEVRSSHSRRAWLCLAFSLTCCVPSVFLSVCGRMKRRDIQIAWREKVAIFLIILFICACMLFYIIGLGMIICPRQNILSEGEVNGRNTVNNPYVAMYGKYYRISDVIKTHVNTNQWISGVAMEQTVLGRDVSAMFQPTDHWSTICPNISQPSGWDNIVRDIPIAFQRVWYIHSIATQGKDLLDYFNALKPSMKGDLARDQSWISSRLGEDTVNKYVIVAYDKVYDVSQYFAPTNTNNFLGSNMQAIFSTFGKAGVDVTQYIEQIKKVENPQAWASYMKCMDGLFYQGVVDHRLDARCIVSNYILLGSSVLLVAVIGFKFVAALQCGSRRDPTKYDKFVLINIPCYTEGADSLTRTLEALAQTTYDDKRKLLFIVADGMVCGSGNDRPTPRIVLDILGVSPDVDPEPKEYVALGDGSRQFNRAKIYSGLYEIQGRSCPFIVVVKCGAEGEVSRPGNRGKRDSQIILMRYLSRVHFDSEMCPLELELYHQMKNIIGIHPSFFEYCLFVDSDTEVYPDSLNRLISCMVNDSKIVGLCGETLLANERGSWVTSLQVYEYFISHHLSKAFESMFGSVTCLPGCFSMYRIRTPTKNVPLLISPTVINEYSENKIDTLHKKNLFLLGEDRYLTTLILKHFPGWKLSFTNDAKCSTYAPDTWSVFLSQRRRWINSTVHNLLELLTVKELCGVCCLSMRFLVFLDLISTFLQPAAIVYIIYLIVTLIADPELGTPMITLILLAAVYGLQVILFIFKQEFAHIGWMVVYLLASPLFAYLDLYAWWHFDDFSWGSTRVVMGEGKKFVYEKDVEEFDPSSVALRKFGDYESEILLYNSGAAASEMPVKSVYAPSHVSKEFLMAPTSYVGSTYTGIPPTSSVYY</sequence>
<dbReference type="GO" id="GO:0031505">
    <property type="term" value="P:fungal-type cell wall organization"/>
    <property type="evidence" value="ECO:0007669"/>
    <property type="project" value="TreeGrafter"/>
</dbReference>
<evidence type="ECO:0000313" key="17">
    <source>
        <dbReference type="EMBL" id="TPX46809.1"/>
    </source>
</evidence>
<evidence type="ECO:0000256" key="14">
    <source>
        <dbReference type="SAM" id="Phobius"/>
    </source>
</evidence>
<keyword evidence="9 14" id="KW-0472">Membrane</keyword>
<feature type="domain" description="Myosin motor" evidence="15">
    <location>
        <begin position="1"/>
        <end position="741"/>
    </location>
</feature>
<dbReference type="Gene3D" id="1.20.120.720">
    <property type="entry name" value="Myosin VI head, motor domain, U50 subdomain"/>
    <property type="match status" value="1"/>
</dbReference>
<keyword evidence="3" id="KW-1003">Cell membrane</keyword>
<dbReference type="GO" id="GO:0005524">
    <property type="term" value="F:ATP binding"/>
    <property type="evidence" value="ECO:0007669"/>
    <property type="project" value="InterPro"/>
</dbReference>
<dbReference type="GO" id="GO:0003779">
    <property type="term" value="F:actin binding"/>
    <property type="evidence" value="ECO:0007669"/>
    <property type="project" value="UniProtKB-KW"/>
</dbReference>
<dbReference type="InterPro" id="IPR027417">
    <property type="entry name" value="P-loop_NTPase"/>
</dbReference>
<dbReference type="SMART" id="SM00242">
    <property type="entry name" value="MYSc"/>
    <property type="match status" value="1"/>
</dbReference>
<dbReference type="InterPro" id="IPR036400">
    <property type="entry name" value="Cyt_B5-like_heme/steroid_sf"/>
</dbReference>
<evidence type="ECO:0000259" key="15">
    <source>
        <dbReference type="PROSITE" id="PS51456"/>
    </source>
</evidence>
<feature type="region of interest" description="Actin-binding" evidence="12">
    <location>
        <begin position="618"/>
        <end position="640"/>
    </location>
</feature>
<dbReference type="EMBL" id="QEAN01000134">
    <property type="protein sequence ID" value="TPX46496.1"/>
    <property type="molecule type" value="Genomic_DNA"/>
</dbReference>
<dbReference type="SUPFAM" id="SSF53448">
    <property type="entry name" value="Nucleotide-diphospho-sugar transferases"/>
    <property type="match status" value="1"/>
</dbReference>
<dbReference type="PROSITE" id="PS51456">
    <property type="entry name" value="MYOSIN_MOTOR"/>
    <property type="match status" value="1"/>
</dbReference>
<comment type="caution">
    <text evidence="12">Lacks conserved residue(s) required for the propagation of feature annotation.</text>
</comment>
<dbReference type="OrthoDB" id="370884at2759"/>
<evidence type="ECO:0000256" key="10">
    <source>
        <dbReference type="ARBA" id="ARBA00023175"/>
    </source>
</evidence>
<keyword evidence="4" id="KW-0328">Glycosyltransferase</keyword>
<dbReference type="PANTHER" id="PTHR22914">
    <property type="entry name" value="CHITIN SYNTHASE"/>
    <property type="match status" value="1"/>
</dbReference>
<evidence type="ECO:0000313" key="19">
    <source>
        <dbReference type="Proteomes" id="UP000320475"/>
    </source>
</evidence>
<dbReference type="InterPro" id="IPR036961">
    <property type="entry name" value="Kinesin_motor_dom_sf"/>
</dbReference>
<evidence type="ECO:0000256" key="3">
    <source>
        <dbReference type="ARBA" id="ARBA00022475"/>
    </source>
</evidence>
<dbReference type="SUPFAM" id="SSF55856">
    <property type="entry name" value="Cytochrome b5-like heme/steroid binding domain"/>
    <property type="match status" value="1"/>
</dbReference>
<evidence type="ECO:0000256" key="12">
    <source>
        <dbReference type="PROSITE-ProRule" id="PRU00782"/>
    </source>
</evidence>
<evidence type="ECO:0000256" key="6">
    <source>
        <dbReference type="ARBA" id="ARBA00022692"/>
    </source>
</evidence>
<dbReference type="GO" id="GO:0016459">
    <property type="term" value="C:myosin complex"/>
    <property type="evidence" value="ECO:0007669"/>
    <property type="project" value="UniProtKB-KW"/>
</dbReference>
<feature type="transmembrane region" description="Helical" evidence="14">
    <location>
        <begin position="1118"/>
        <end position="1139"/>
    </location>
</feature>
<dbReference type="GO" id="GO:0006031">
    <property type="term" value="P:chitin biosynthetic process"/>
    <property type="evidence" value="ECO:0007669"/>
    <property type="project" value="TreeGrafter"/>
</dbReference>
<gene>
    <name evidence="17" type="ORF">SeLEV6574_g03011</name>
    <name evidence="16" type="ORF">SeMB42_g03666</name>
</gene>
<keyword evidence="6 14" id="KW-0812">Transmembrane</keyword>
<dbReference type="GO" id="GO:0005886">
    <property type="term" value="C:plasma membrane"/>
    <property type="evidence" value="ECO:0007669"/>
    <property type="project" value="UniProtKB-SubCell"/>
</dbReference>
<evidence type="ECO:0000256" key="9">
    <source>
        <dbReference type="ARBA" id="ARBA00023136"/>
    </source>
</evidence>
<evidence type="ECO:0000256" key="7">
    <source>
        <dbReference type="ARBA" id="ARBA00022989"/>
    </source>
</evidence>
<comment type="similarity">
    <text evidence="12">Belongs to the TRAFAC class myosin-kinesin ATPase superfamily. Myosin family.</text>
</comment>
<dbReference type="EMBL" id="QEAM01000093">
    <property type="protein sequence ID" value="TPX46809.1"/>
    <property type="molecule type" value="Genomic_DNA"/>
</dbReference>
<feature type="transmembrane region" description="Helical" evidence="14">
    <location>
        <begin position="826"/>
        <end position="844"/>
    </location>
</feature>
<dbReference type="GO" id="GO:0004100">
    <property type="term" value="F:chitin synthase activity"/>
    <property type="evidence" value="ECO:0007669"/>
    <property type="project" value="UniProtKB-EC"/>
</dbReference>
<evidence type="ECO:0000313" key="16">
    <source>
        <dbReference type="EMBL" id="TPX46496.1"/>
    </source>
</evidence>
<organism evidence="16 18">
    <name type="scientific">Synchytrium endobioticum</name>
    <dbReference type="NCBI Taxonomy" id="286115"/>
    <lineage>
        <taxon>Eukaryota</taxon>
        <taxon>Fungi</taxon>
        <taxon>Fungi incertae sedis</taxon>
        <taxon>Chytridiomycota</taxon>
        <taxon>Chytridiomycota incertae sedis</taxon>
        <taxon>Chytridiomycetes</taxon>
        <taxon>Synchytriales</taxon>
        <taxon>Synchytriaceae</taxon>
        <taxon>Synchytrium</taxon>
    </lineage>
</organism>
<dbReference type="InterPro" id="IPR004835">
    <property type="entry name" value="Chitin_synth"/>
</dbReference>
<protein>
    <recommendedName>
        <fullName evidence="2">chitin synthase</fullName>
        <ecNumber evidence="2">2.4.1.16</ecNumber>
    </recommendedName>
</protein>
<dbReference type="InterPro" id="IPR029044">
    <property type="entry name" value="Nucleotide-diphossugar_trans"/>
</dbReference>
<dbReference type="Pfam" id="PF03142">
    <property type="entry name" value="Chitin_synth_2"/>
    <property type="match status" value="1"/>
</dbReference>
<evidence type="ECO:0000256" key="8">
    <source>
        <dbReference type="ARBA" id="ARBA00023123"/>
    </source>
</evidence>
<evidence type="ECO:0000256" key="1">
    <source>
        <dbReference type="ARBA" id="ARBA00004651"/>
    </source>
</evidence>
<dbReference type="GO" id="GO:0003774">
    <property type="term" value="F:cytoskeletal motor activity"/>
    <property type="evidence" value="ECO:0007669"/>
    <property type="project" value="InterPro"/>
</dbReference>
<evidence type="ECO:0000256" key="11">
    <source>
        <dbReference type="ARBA" id="ARBA00023180"/>
    </source>
</evidence>
<keyword evidence="5" id="KW-0808">Transferase</keyword>
<dbReference type="PANTHER" id="PTHR22914:SF13">
    <property type="entry name" value="CHITIN SYNTHASE"/>
    <property type="match status" value="1"/>
</dbReference>
<proteinExistence type="inferred from homology"/>
<keyword evidence="18" id="KW-1185">Reference proteome</keyword>
<evidence type="ECO:0000256" key="13">
    <source>
        <dbReference type="SAM" id="MobiDB-lite"/>
    </source>
</evidence>
<feature type="transmembrane region" description="Helical" evidence="14">
    <location>
        <begin position="1507"/>
        <end position="1531"/>
    </location>
</feature>
<dbReference type="Proteomes" id="UP000317494">
    <property type="component" value="Unassembled WGS sequence"/>
</dbReference>
<dbReference type="VEuPathDB" id="FungiDB:SeMB42_g03666"/>
<evidence type="ECO:0000256" key="4">
    <source>
        <dbReference type="ARBA" id="ARBA00022676"/>
    </source>
</evidence>
<keyword evidence="8 12" id="KW-0518">Myosin</keyword>